<dbReference type="GO" id="GO:0008270">
    <property type="term" value="F:zinc ion binding"/>
    <property type="evidence" value="ECO:0007669"/>
    <property type="project" value="InterPro"/>
</dbReference>
<dbReference type="GO" id="GO:0000703">
    <property type="term" value="F:oxidized pyrimidine nucleobase lesion DNA N-glycosylase activity"/>
    <property type="evidence" value="ECO:0007669"/>
    <property type="project" value="TreeGrafter"/>
</dbReference>
<dbReference type="SMART" id="SM00898">
    <property type="entry name" value="Fapy_DNA_glyco"/>
    <property type="match status" value="1"/>
</dbReference>
<dbReference type="Gene3D" id="3.20.190.10">
    <property type="entry name" value="MutM-like, N-terminal"/>
    <property type="match status" value="1"/>
</dbReference>
<evidence type="ECO:0000256" key="1">
    <source>
        <dbReference type="ARBA" id="ARBA00009409"/>
    </source>
</evidence>
<dbReference type="InterPro" id="IPR012319">
    <property type="entry name" value="FPG_cat"/>
</dbReference>
<evidence type="ECO:0000313" key="13">
    <source>
        <dbReference type="Proteomes" id="UP000649617"/>
    </source>
</evidence>
<dbReference type="Gene3D" id="1.10.8.50">
    <property type="match status" value="1"/>
</dbReference>
<dbReference type="OrthoDB" id="444592at2759"/>
<keyword evidence="13" id="KW-1185">Reference proteome</keyword>
<evidence type="ECO:0000313" key="12">
    <source>
        <dbReference type="EMBL" id="CAE7638039.1"/>
    </source>
</evidence>
<dbReference type="AlphaFoldDB" id="A0A812VGG8"/>
<reference evidence="12" key="1">
    <citation type="submission" date="2021-02" db="EMBL/GenBank/DDBJ databases">
        <authorList>
            <person name="Dougan E. K."/>
            <person name="Rhodes N."/>
            <person name="Thang M."/>
            <person name="Chan C."/>
        </authorList>
    </citation>
    <scope>NUCLEOTIDE SEQUENCE</scope>
</reference>
<dbReference type="EC" id="4.2.99.18" evidence="2"/>
<evidence type="ECO:0000256" key="5">
    <source>
        <dbReference type="ARBA" id="ARBA00023125"/>
    </source>
</evidence>
<feature type="domain" description="Formamidopyrimidine-DNA glycosylase H2TH DNA-binding" evidence="11">
    <location>
        <begin position="149"/>
        <end position="241"/>
    </location>
</feature>
<sequence length="343" mass="36928">MSQPSAIGPLGFGSRTMVEGDGCHRIAAKHRKELVGRKMAAKSPNGRFRGGAQAIVKCGGVLLKIEVHGKNMFYFFGKAGGDPSIVVHVHFGMAGAFAVYKEQEPELTKNIRLRLETVDAGTKLVAHLSAMTVKHGKPDDLYNKLVAKLGADPLREDADPECFADACAKAKKPIGTVLMDQSISAGVGNIYRSEILYEAGVHPKQLANTLPRAEVLKIWNTAVKQMQAGFKSGSIWGSKPSSFCYGKTKSACGGKVKKFSMGGRSVYACQKRQQITKAPKATAKAPALRRAGTSHMDNIVSAVQSENKKRRTGEGLGVQHLALKDDETRKAALSAVRKRPSKK</sequence>
<keyword evidence="6" id="KW-0234">DNA repair</keyword>
<dbReference type="InterPro" id="IPR015886">
    <property type="entry name" value="H2TH_FPG"/>
</dbReference>
<gene>
    <name evidence="12" type="primary">nei1</name>
    <name evidence="12" type="ORF">SPIL2461_LOCUS16855</name>
</gene>
<evidence type="ECO:0000256" key="3">
    <source>
        <dbReference type="ARBA" id="ARBA00022763"/>
    </source>
</evidence>
<evidence type="ECO:0000256" key="2">
    <source>
        <dbReference type="ARBA" id="ARBA00012720"/>
    </source>
</evidence>
<dbReference type="GO" id="GO:0003684">
    <property type="term" value="F:damaged DNA binding"/>
    <property type="evidence" value="ECO:0007669"/>
    <property type="project" value="InterPro"/>
</dbReference>
<dbReference type="SUPFAM" id="SSF81624">
    <property type="entry name" value="N-terminal domain of MutM-like DNA repair proteins"/>
    <property type="match status" value="1"/>
</dbReference>
<evidence type="ECO:0000256" key="4">
    <source>
        <dbReference type="ARBA" id="ARBA00022801"/>
    </source>
</evidence>
<comment type="caution">
    <text evidence="12">The sequence shown here is derived from an EMBL/GenBank/DDBJ whole genome shotgun (WGS) entry which is preliminary data.</text>
</comment>
<dbReference type="Pfam" id="PF06831">
    <property type="entry name" value="H2TH"/>
    <property type="match status" value="1"/>
</dbReference>
<accession>A0A812VGG8</accession>
<comment type="similarity">
    <text evidence="1">Belongs to the FPG family.</text>
</comment>
<dbReference type="PANTHER" id="PTHR42697">
    <property type="entry name" value="ENDONUCLEASE 8"/>
    <property type="match status" value="1"/>
</dbReference>
<keyword evidence="7" id="KW-0456">Lyase</keyword>
<evidence type="ECO:0000259" key="10">
    <source>
        <dbReference type="SMART" id="SM00898"/>
    </source>
</evidence>
<evidence type="ECO:0000256" key="6">
    <source>
        <dbReference type="ARBA" id="ARBA00023204"/>
    </source>
</evidence>
<dbReference type="PANTHER" id="PTHR42697:SF1">
    <property type="entry name" value="ENDONUCLEASE 8"/>
    <property type="match status" value="1"/>
</dbReference>
<dbReference type="GO" id="GO:0006284">
    <property type="term" value="P:base-excision repair"/>
    <property type="evidence" value="ECO:0007669"/>
    <property type="project" value="InterPro"/>
</dbReference>
<dbReference type="SUPFAM" id="SSF46946">
    <property type="entry name" value="S13-like H2TH domain"/>
    <property type="match status" value="1"/>
</dbReference>
<evidence type="ECO:0000259" key="11">
    <source>
        <dbReference type="SMART" id="SM01232"/>
    </source>
</evidence>
<keyword evidence="8" id="KW-0511">Multifunctional enzyme</keyword>
<evidence type="ECO:0000256" key="8">
    <source>
        <dbReference type="ARBA" id="ARBA00023268"/>
    </source>
</evidence>
<dbReference type="GO" id="GO:0140078">
    <property type="term" value="F:class I DNA-(apurinic or apyrimidinic site) endonuclease activity"/>
    <property type="evidence" value="ECO:0007669"/>
    <property type="project" value="UniProtKB-EC"/>
</dbReference>
<keyword evidence="5" id="KW-0238">DNA-binding</keyword>
<organism evidence="12 13">
    <name type="scientific">Symbiodinium pilosum</name>
    <name type="common">Dinoflagellate</name>
    <dbReference type="NCBI Taxonomy" id="2952"/>
    <lineage>
        <taxon>Eukaryota</taxon>
        <taxon>Sar</taxon>
        <taxon>Alveolata</taxon>
        <taxon>Dinophyceae</taxon>
        <taxon>Suessiales</taxon>
        <taxon>Symbiodiniaceae</taxon>
        <taxon>Symbiodinium</taxon>
    </lineage>
</organism>
<evidence type="ECO:0000256" key="7">
    <source>
        <dbReference type="ARBA" id="ARBA00023239"/>
    </source>
</evidence>
<dbReference type="Proteomes" id="UP000649617">
    <property type="component" value="Unassembled WGS sequence"/>
</dbReference>
<dbReference type="SMART" id="SM01232">
    <property type="entry name" value="H2TH"/>
    <property type="match status" value="1"/>
</dbReference>
<dbReference type="EMBL" id="CAJNIZ010042794">
    <property type="protein sequence ID" value="CAE7638039.1"/>
    <property type="molecule type" value="Genomic_DNA"/>
</dbReference>
<dbReference type="InterPro" id="IPR010979">
    <property type="entry name" value="Ribosomal_uS13-like_H2TH"/>
</dbReference>
<dbReference type="InterPro" id="IPR035937">
    <property type="entry name" value="FPG_N"/>
</dbReference>
<feature type="domain" description="Formamidopyrimidine-DNA glycosylase catalytic" evidence="10">
    <location>
        <begin position="24"/>
        <end position="132"/>
    </location>
</feature>
<keyword evidence="9" id="KW-0326">Glycosidase</keyword>
<keyword evidence="4" id="KW-0378">Hydrolase</keyword>
<protein>
    <recommendedName>
        <fullName evidence="2">DNA-(apurinic or apyrimidinic site) lyase</fullName>
        <ecNumber evidence="2">4.2.99.18</ecNumber>
    </recommendedName>
</protein>
<evidence type="ECO:0000256" key="9">
    <source>
        <dbReference type="ARBA" id="ARBA00023295"/>
    </source>
</evidence>
<name>A0A812VGG8_SYMPI</name>
<keyword evidence="3" id="KW-0227">DNA damage</keyword>
<proteinExistence type="inferred from homology"/>